<evidence type="ECO:0000313" key="2">
    <source>
        <dbReference type="EMBL" id="GAA3836470.1"/>
    </source>
</evidence>
<gene>
    <name evidence="2" type="ORF">GCM10022226_68010</name>
</gene>
<proteinExistence type="predicted"/>
<feature type="region of interest" description="Disordered" evidence="1">
    <location>
        <begin position="1"/>
        <end position="21"/>
    </location>
</feature>
<protein>
    <submittedName>
        <fullName evidence="2">Uncharacterized protein</fullName>
    </submittedName>
</protein>
<organism evidence="2 3">
    <name type="scientific">Sphaerisporangium flaviroseum</name>
    <dbReference type="NCBI Taxonomy" id="509199"/>
    <lineage>
        <taxon>Bacteria</taxon>
        <taxon>Bacillati</taxon>
        <taxon>Actinomycetota</taxon>
        <taxon>Actinomycetes</taxon>
        <taxon>Streptosporangiales</taxon>
        <taxon>Streptosporangiaceae</taxon>
        <taxon>Sphaerisporangium</taxon>
    </lineage>
</organism>
<reference evidence="3" key="1">
    <citation type="journal article" date="2019" name="Int. J. Syst. Evol. Microbiol.">
        <title>The Global Catalogue of Microorganisms (GCM) 10K type strain sequencing project: providing services to taxonomists for standard genome sequencing and annotation.</title>
        <authorList>
            <consortium name="The Broad Institute Genomics Platform"/>
            <consortium name="The Broad Institute Genome Sequencing Center for Infectious Disease"/>
            <person name="Wu L."/>
            <person name="Ma J."/>
        </authorList>
    </citation>
    <scope>NUCLEOTIDE SEQUENCE [LARGE SCALE GENOMIC DNA]</scope>
    <source>
        <strain evidence="3">JCM 16908</strain>
    </source>
</reference>
<evidence type="ECO:0000256" key="1">
    <source>
        <dbReference type="SAM" id="MobiDB-lite"/>
    </source>
</evidence>
<comment type="caution">
    <text evidence="2">The sequence shown here is derived from an EMBL/GenBank/DDBJ whole genome shotgun (WGS) entry which is preliminary data.</text>
</comment>
<accession>A0ABP7J6W1</accession>
<dbReference type="EMBL" id="BAAAZR010000038">
    <property type="protein sequence ID" value="GAA3836470.1"/>
    <property type="molecule type" value="Genomic_DNA"/>
</dbReference>
<keyword evidence="3" id="KW-1185">Reference proteome</keyword>
<evidence type="ECO:0000313" key="3">
    <source>
        <dbReference type="Proteomes" id="UP001500888"/>
    </source>
</evidence>
<sequence length="49" mass="5052">MRREKKTQAMRSATSGPSVEALSIRCQGRAAETAGAALSGGAVEDVMLT</sequence>
<dbReference type="Proteomes" id="UP001500888">
    <property type="component" value="Unassembled WGS sequence"/>
</dbReference>
<name>A0ABP7J6W1_9ACTN</name>